<dbReference type="AlphaFoldDB" id="A0A9E7EC89"/>
<feature type="compositionally biased region" description="Pro residues" evidence="1">
    <location>
        <begin position="49"/>
        <end position="67"/>
    </location>
</feature>
<organism evidence="2 3">
    <name type="scientific">Musa troglodytarum</name>
    <name type="common">fe'i banana</name>
    <dbReference type="NCBI Taxonomy" id="320322"/>
    <lineage>
        <taxon>Eukaryota</taxon>
        <taxon>Viridiplantae</taxon>
        <taxon>Streptophyta</taxon>
        <taxon>Embryophyta</taxon>
        <taxon>Tracheophyta</taxon>
        <taxon>Spermatophyta</taxon>
        <taxon>Magnoliopsida</taxon>
        <taxon>Liliopsida</taxon>
        <taxon>Zingiberales</taxon>
        <taxon>Musaceae</taxon>
        <taxon>Musa</taxon>
    </lineage>
</organism>
<dbReference type="EMBL" id="CP097502">
    <property type="protein sequence ID" value="URD74255.1"/>
    <property type="molecule type" value="Genomic_DNA"/>
</dbReference>
<protein>
    <submittedName>
        <fullName evidence="2">Uncharacterized protein</fullName>
    </submittedName>
</protein>
<accession>A0A9E7EC89</accession>
<evidence type="ECO:0000313" key="2">
    <source>
        <dbReference type="EMBL" id="URD74255.1"/>
    </source>
</evidence>
<sequence>MNFALSDPWLQVWIRYQEPSSNKRGIRRRLYEALLPPLHSTPRFGGGSTPPPSSLSPPIRGSPPPHLDSPSPLILTIARADRTDPGRSSALSPLPPIFARSSRRTSFLDLHVSAGFLRHRHRSPGLPGDPSEDRSPRYKVVYHKVAD</sequence>
<gene>
    <name evidence="2" type="ORF">MUK42_36323</name>
</gene>
<reference evidence="2" key="1">
    <citation type="submission" date="2022-05" db="EMBL/GenBank/DDBJ databases">
        <title>The Musa troglodytarum L. genome provides insights into the mechanism of non-climacteric behaviour and enrichment of carotenoids.</title>
        <authorList>
            <person name="Wang J."/>
        </authorList>
    </citation>
    <scope>NUCLEOTIDE SEQUENCE</scope>
    <source>
        <tissue evidence="2">Leaf</tissue>
    </source>
</reference>
<evidence type="ECO:0000256" key="1">
    <source>
        <dbReference type="SAM" id="MobiDB-lite"/>
    </source>
</evidence>
<name>A0A9E7EC89_9LILI</name>
<feature type="region of interest" description="Disordered" evidence="1">
    <location>
        <begin position="119"/>
        <end position="139"/>
    </location>
</feature>
<evidence type="ECO:0000313" key="3">
    <source>
        <dbReference type="Proteomes" id="UP001055439"/>
    </source>
</evidence>
<proteinExistence type="predicted"/>
<dbReference type="Proteomes" id="UP001055439">
    <property type="component" value="Chromosome 1"/>
</dbReference>
<keyword evidence="3" id="KW-1185">Reference proteome</keyword>
<feature type="region of interest" description="Disordered" evidence="1">
    <location>
        <begin position="38"/>
        <end position="72"/>
    </location>
</feature>